<accession>A0A7I8WL69</accession>
<feature type="chain" id="PRO_5035384782" evidence="2">
    <location>
        <begin position="20"/>
        <end position="364"/>
    </location>
</feature>
<organism evidence="3 4">
    <name type="scientific">Bursaphelenchus xylophilus</name>
    <name type="common">Pinewood nematode worm</name>
    <name type="synonym">Aphelenchoides xylophilus</name>
    <dbReference type="NCBI Taxonomy" id="6326"/>
    <lineage>
        <taxon>Eukaryota</taxon>
        <taxon>Metazoa</taxon>
        <taxon>Ecdysozoa</taxon>
        <taxon>Nematoda</taxon>
        <taxon>Chromadorea</taxon>
        <taxon>Rhabditida</taxon>
        <taxon>Tylenchina</taxon>
        <taxon>Tylenchomorpha</taxon>
        <taxon>Aphelenchoidea</taxon>
        <taxon>Aphelenchoididae</taxon>
        <taxon>Bursaphelenchus</taxon>
    </lineage>
</organism>
<sequence>MRTLPVIVSFSFLFYCTLGYRPSSNVLENIKKVHPDRIYNKLRPDDFDNFIVMSEVPGRTYFKIGALSRNESFASISKETQVSSSPYPLVFFPSKAGDGVYGDILYEVADTKQIKVFSLKNGSHCAYAIPGWSDIRNRPHVYVMGNYLSLGPEDAVRLDTLVCGQRSLPVVKVADLTDAELPKAVRDMVPACWKDSQNKSQEKYCVDDLDNDNTFVVPRANPIYHTNNLTVYGFCCDSNFQCEGDGGDRCSYFIYDHISNADFYIDDESPWTTDEYRKPMFLIPAIAKTDLFHSHTRVNASTPAPPSTTPAPPSSTPAPPSTTPAPPSTSPAPPSTSPVPGPAPRPGPCRFCNLSFFFGFFGGK</sequence>
<dbReference type="OrthoDB" id="10500625at2759"/>
<feature type="compositionally biased region" description="Pro residues" evidence="1">
    <location>
        <begin position="303"/>
        <end position="344"/>
    </location>
</feature>
<dbReference type="Proteomes" id="UP000582659">
    <property type="component" value="Unassembled WGS sequence"/>
</dbReference>
<dbReference type="EMBL" id="CAJFDI010000003">
    <property type="protein sequence ID" value="CAD5220175.1"/>
    <property type="molecule type" value="Genomic_DNA"/>
</dbReference>
<name>A0A7I8WL69_BURXY</name>
<dbReference type="Proteomes" id="UP000659654">
    <property type="component" value="Unassembled WGS sequence"/>
</dbReference>
<reference evidence="3" key="1">
    <citation type="submission" date="2020-09" db="EMBL/GenBank/DDBJ databases">
        <authorList>
            <person name="Kikuchi T."/>
        </authorList>
    </citation>
    <scope>NUCLEOTIDE SEQUENCE</scope>
    <source>
        <strain evidence="3">Ka4C1</strain>
    </source>
</reference>
<feature type="region of interest" description="Disordered" evidence="1">
    <location>
        <begin position="297"/>
        <end position="344"/>
    </location>
</feature>
<evidence type="ECO:0000256" key="1">
    <source>
        <dbReference type="SAM" id="MobiDB-lite"/>
    </source>
</evidence>
<evidence type="ECO:0000313" key="4">
    <source>
        <dbReference type="Proteomes" id="UP000659654"/>
    </source>
</evidence>
<dbReference type="AlphaFoldDB" id="A0A7I8WL69"/>
<comment type="caution">
    <text evidence="3">The sequence shown here is derived from an EMBL/GenBank/DDBJ whole genome shotgun (WGS) entry which is preliminary data.</text>
</comment>
<evidence type="ECO:0000313" key="3">
    <source>
        <dbReference type="EMBL" id="CAD5220175.1"/>
    </source>
</evidence>
<protein>
    <submittedName>
        <fullName evidence="3">(pine wood nematode) hypothetical protein</fullName>
    </submittedName>
</protein>
<keyword evidence="2" id="KW-0732">Signal</keyword>
<proteinExistence type="predicted"/>
<keyword evidence="4" id="KW-1185">Reference proteome</keyword>
<gene>
    <name evidence="3" type="ORF">BXYJ_LOCUS6047</name>
</gene>
<feature type="signal peptide" evidence="2">
    <location>
        <begin position="1"/>
        <end position="19"/>
    </location>
</feature>
<evidence type="ECO:0000256" key="2">
    <source>
        <dbReference type="SAM" id="SignalP"/>
    </source>
</evidence>
<dbReference type="EMBL" id="CAJFCV020000003">
    <property type="protein sequence ID" value="CAG9106065.1"/>
    <property type="molecule type" value="Genomic_DNA"/>
</dbReference>